<dbReference type="Proteomes" id="UP000034076">
    <property type="component" value="Unassembled WGS sequence"/>
</dbReference>
<reference evidence="3 4" key="1">
    <citation type="submission" date="2015-04" db="EMBL/GenBank/DDBJ databases">
        <title>Draft genome sequence of bacteremic isolate Catabacter hongkongensis type strain HKU16T.</title>
        <authorList>
            <person name="Lau S.K."/>
            <person name="Teng J.L."/>
            <person name="Huang Y."/>
            <person name="Curreem S.O."/>
            <person name="Tsui S.K."/>
            <person name="Woo P.C."/>
        </authorList>
    </citation>
    <scope>NUCLEOTIDE SEQUENCE [LARGE SCALE GENOMIC DNA]</scope>
    <source>
        <strain evidence="3 4">HKU16</strain>
    </source>
</reference>
<dbReference type="RefSeq" id="WP_046443343.1">
    <property type="nucleotide sequence ID" value="NZ_LAYJ01000088.1"/>
</dbReference>
<dbReference type="Pfam" id="PF13884">
    <property type="entry name" value="Peptidase_S74"/>
    <property type="match status" value="1"/>
</dbReference>
<feature type="coiled-coil region" evidence="1">
    <location>
        <begin position="362"/>
        <end position="389"/>
    </location>
</feature>
<sequence length="406" mass="43506">MDEKILDYMTKAEYASEHPGVVKNAEHADSATGSQFAENAIKLGGNESTYYASAASVTTLGETVNGVLGTANTAQASANRAQETADMAKADASAAKNTADNAQATANACIPKSDITEVTGDFTTKVMSQKATTEQLNLCMKKADYDSDGDGVVERAEHALSADEAENSAKLGGKAPDYYAKINGPQDIITANIFRLSDDASFRADTGVGGTAIWANGDFGAVDKNTKNYTRISARDYRLFISGAGREGIISTNTPTTGYKLALCSDSGSCATNLKVDAYNNFTASNLPSSSERYKENIREMADEEAERILAFVSVAFDWKKDSGFKGASYSFIAERLAELDERFVYRNDDGKVEGILINPILAAQNHVIKKHEARVASLERENVALKALLVSKGLLTQDEADRLKA</sequence>
<evidence type="ECO:0000256" key="1">
    <source>
        <dbReference type="SAM" id="Coils"/>
    </source>
</evidence>
<dbReference type="InterPro" id="IPR021793">
    <property type="entry name" value="Oprl"/>
</dbReference>
<dbReference type="AlphaFoldDB" id="A0A0M2NG03"/>
<dbReference type="PROSITE" id="PS51688">
    <property type="entry name" value="ICA"/>
    <property type="match status" value="1"/>
</dbReference>
<protein>
    <recommendedName>
        <fullName evidence="2">Peptidase S74 domain-containing protein</fullName>
    </recommendedName>
</protein>
<accession>A0A0M2NG03</accession>
<evidence type="ECO:0000259" key="2">
    <source>
        <dbReference type="PROSITE" id="PS51688"/>
    </source>
</evidence>
<name>A0A0M2NG03_9FIRM</name>
<dbReference type="EMBL" id="LAYJ01000088">
    <property type="protein sequence ID" value="KKI51088.1"/>
    <property type="molecule type" value="Genomic_DNA"/>
</dbReference>
<gene>
    <name evidence="3" type="ORF">CHK_1475</name>
</gene>
<keyword evidence="4" id="KW-1185">Reference proteome</keyword>
<dbReference type="InterPro" id="IPR030392">
    <property type="entry name" value="S74_ICA"/>
</dbReference>
<organism evidence="3 4">
    <name type="scientific">Christensenella hongkongensis</name>
    <dbReference type="NCBI Taxonomy" id="270498"/>
    <lineage>
        <taxon>Bacteria</taxon>
        <taxon>Bacillati</taxon>
        <taxon>Bacillota</taxon>
        <taxon>Clostridia</taxon>
        <taxon>Christensenellales</taxon>
        <taxon>Christensenellaceae</taxon>
        <taxon>Christensenella</taxon>
    </lineage>
</organism>
<proteinExistence type="predicted"/>
<dbReference type="Pfam" id="PF11839">
    <property type="entry name" value="Alanine_zipper"/>
    <property type="match status" value="1"/>
</dbReference>
<feature type="domain" description="Peptidase S74" evidence="2">
    <location>
        <begin position="290"/>
        <end position="383"/>
    </location>
</feature>
<evidence type="ECO:0000313" key="3">
    <source>
        <dbReference type="EMBL" id="KKI51088.1"/>
    </source>
</evidence>
<comment type="caution">
    <text evidence="3">The sequence shown here is derived from an EMBL/GenBank/DDBJ whole genome shotgun (WGS) entry which is preliminary data.</text>
</comment>
<feature type="coiled-coil region" evidence="1">
    <location>
        <begin position="78"/>
        <end position="105"/>
    </location>
</feature>
<keyword evidence="1" id="KW-0175">Coiled coil</keyword>
<evidence type="ECO:0000313" key="4">
    <source>
        <dbReference type="Proteomes" id="UP000034076"/>
    </source>
</evidence>
<dbReference type="STRING" id="270498.CHK_1475"/>